<dbReference type="PANTHER" id="PTHR13061:SF29">
    <property type="entry name" value="GAMMA CARBONIC ANHYDRASE-LIKE 1, MITOCHONDRIAL-RELATED"/>
    <property type="match status" value="1"/>
</dbReference>
<proteinExistence type="predicted"/>
<dbReference type="STRING" id="1225476.A1D18_02930"/>
<comment type="caution">
    <text evidence="1">The sequence shown here is derived from an EMBL/GenBank/DDBJ whole genome shotgun (WGS) entry which is preliminary data.</text>
</comment>
<dbReference type="Gene3D" id="2.160.10.10">
    <property type="entry name" value="Hexapeptide repeat proteins"/>
    <property type="match status" value="1"/>
</dbReference>
<dbReference type="OrthoDB" id="9803036at2"/>
<dbReference type="AlphaFoldDB" id="A0A1J8P7T9"/>
<sequence>MLYSFEDRIPSLLGDDIFIAESADVIGAVIIHNHVIILPQAVIRADNTVIEIGENTNIQDGAVLHTDPDMPMQIGRNVTIAHHAMVHARAVGDYSVIAIGAKVLNNAVIGKQCLIAANAMVLENQIIPDGSLVMGSPGKIKPLSTQQITDMQWYASHYLEKIHRYQKGLKRFDSKQNKTG</sequence>
<evidence type="ECO:0000313" key="1">
    <source>
        <dbReference type="EMBL" id="OIZ95067.1"/>
    </source>
</evidence>
<name>A0A1J8P7T9_9COXI</name>
<dbReference type="RefSeq" id="WP_071662331.1">
    <property type="nucleotide sequence ID" value="NZ_LUKY01000032.1"/>
</dbReference>
<organism evidence="1 2">
    <name type="scientific">Candidatus Rickettsiella isopodorum</name>
    <dbReference type="NCBI Taxonomy" id="1225476"/>
    <lineage>
        <taxon>Bacteria</taxon>
        <taxon>Pseudomonadati</taxon>
        <taxon>Pseudomonadota</taxon>
        <taxon>Gammaproteobacteria</taxon>
        <taxon>Legionellales</taxon>
        <taxon>Coxiellaceae</taxon>
        <taxon>Rickettsiella</taxon>
    </lineage>
</organism>
<dbReference type="CDD" id="cd04645">
    <property type="entry name" value="LbH_gamma_CA_like"/>
    <property type="match status" value="1"/>
</dbReference>
<dbReference type="InterPro" id="IPR047324">
    <property type="entry name" value="LbH_gamma_CA-like"/>
</dbReference>
<keyword evidence="2" id="KW-1185">Reference proteome</keyword>
<evidence type="ECO:0000313" key="2">
    <source>
        <dbReference type="Proteomes" id="UP000183924"/>
    </source>
</evidence>
<reference evidence="1 2" key="1">
    <citation type="submission" date="2016-03" db="EMBL/GenBank/DDBJ databases">
        <title>Comparative genomics of Rickettsiella.</title>
        <authorList>
            <person name="Chandler C."/>
            <person name="Wang Y."/>
        </authorList>
    </citation>
    <scope>NUCLEOTIDE SEQUENCE [LARGE SCALE GENOMIC DNA]</scope>
    <source>
        <strain evidence="1 2">RCFS May 2013</strain>
    </source>
</reference>
<protein>
    <submittedName>
        <fullName evidence="1">Gamma carbonic anhydrase family protein</fullName>
    </submittedName>
</protein>
<dbReference type="PANTHER" id="PTHR13061">
    <property type="entry name" value="DYNACTIN SUBUNIT P25"/>
    <property type="match status" value="1"/>
</dbReference>
<accession>A0A1J8P7T9</accession>
<gene>
    <name evidence="1" type="ORF">A1D18_02930</name>
</gene>
<dbReference type="Proteomes" id="UP000183924">
    <property type="component" value="Unassembled WGS sequence"/>
</dbReference>
<dbReference type="EMBL" id="LUKY01000032">
    <property type="protein sequence ID" value="OIZ95067.1"/>
    <property type="molecule type" value="Genomic_DNA"/>
</dbReference>
<dbReference type="SUPFAM" id="SSF51161">
    <property type="entry name" value="Trimeric LpxA-like enzymes"/>
    <property type="match status" value="1"/>
</dbReference>
<dbReference type="InterPro" id="IPR050484">
    <property type="entry name" value="Transf_Hexapept/Carb_Anhydrase"/>
</dbReference>
<dbReference type="InterPro" id="IPR011004">
    <property type="entry name" value="Trimer_LpxA-like_sf"/>
</dbReference>